<evidence type="ECO:0000256" key="1">
    <source>
        <dbReference type="ARBA" id="ARBA00004453"/>
    </source>
</evidence>
<gene>
    <name evidence="7" type="ORF">QE399_000164</name>
</gene>
<dbReference type="Pfam" id="PF00816">
    <property type="entry name" value="Histone_HNS"/>
    <property type="match status" value="1"/>
</dbReference>
<evidence type="ECO:0000259" key="6">
    <source>
        <dbReference type="SMART" id="SM00528"/>
    </source>
</evidence>
<comment type="similarity">
    <text evidence="2">Belongs to the histone-like protein H-NS family.</text>
</comment>
<evidence type="ECO:0000313" key="8">
    <source>
        <dbReference type="Proteomes" id="UP001267710"/>
    </source>
</evidence>
<dbReference type="PANTHER" id="PTHR38097:SF2">
    <property type="entry name" value="DNA-BINDING PROTEIN STPA"/>
    <property type="match status" value="1"/>
</dbReference>
<dbReference type="PANTHER" id="PTHR38097">
    <property type="match status" value="1"/>
</dbReference>
<keyword evidence="4 7" id="KW-0238">DNA-binding</keyword>
<organism evidence="7 8">
    <name type="scientific">Paracidovorax wautersii</name>
    <dbReference type="NCBI Taxonomy" id="1177982"/>
    <lineage>
        <taxon>Bacteria</taxon>
        <taxon>Pseudomonadati</taxon>
        <taxon>Pseudomonadota</taxon>
        <taxon>Betaproteobacteria</taxon>
        <taxon>Burkholderiales</taxon>
        <taxon>Comamonadaceae</taxon>
        <taxon>Paracidovorax</taxon>
    </lineage>
</organism>
<evidence type="ECO:0000256" key="3">
    <source>
        <dbReference type="ARBA" id="ARBA00022490"/>
    </source>
</evidence>
<dbReference type="Proteomes" id="UP001267710">
    <property type="component" value="Unassembled WGS sequence"/>
</dbReference>
<sequence length="223" mass="22905">MPTYAQLKKQIEQLSKKAEAAMRAEKDAVLAKVKDAIKSFDLTVEEVFGGSAKRTSKSAKSAPAKRVPKGAGQAKYSDPKTGATWSGFGRAPAWIASAKDRTKFLVDKQSASATQTKLDSGKPKPATKSPKAAKTAVKAVAAVAPSKKVARSVTTATAKKATKPASTTKAVAAAKKPASVAPKKTAGKAAAPANKVSRPKIKKQVALAQAPASVVAPTDKSVA</sequence>
<feature type="compositionally biased region" description="Low complexity" evidence="5">
    <location>
        <begin position="123"/>
        <end position="133"/>
    </location>
</feature>
<comment type="caution">
    <text evidence="7">The sequence shown here is derived from an EMBL/GenBank/DDBJ whole genome shotgun (WGS) entry which is preliminary data.</text>
</comment>
<name>A0ABU1I5I1_9BURK</name>
<dbReference type="GO" id="GO:0003677">
    <property type="term" value="F:DNA binding"/>
    <property type="evidence" value="ECO:0007669"/>
    <property type="project" value="UniProtKB-KW"/>
</dbReference>
<evidence type="ECO:0000256" key="4">
    <source>
        <dbReference type="ARBA" id="ARBA00023125"/>
    </source>
</evidence>
<dbReference type="EMBL" id="JAVIZX010000001">
    <property type="protein sequence ID" value="MDR6212475.1"/>
    <property type="molecule type" value="Genomic_DNA"/>
</dbReference>
<keyword evidence="8" id="KW-1185">Reference proteome</keyword>
<protein>
    <submittedName>
        <fullName evidence="7">DNA-binding protein H-NS</fullName>
    </submittedName>
</protein>
<reference evidence="7 8" key="1">
    <citation type="submission" date="2023-08" db="EMBL/GenBank/DDBJ databases">
        <title>Functional and genomic diversity of the sorghum phyllosphere microbiome.</title>
        <authorList>
            <person name="Shade A."/>
        </authorList>
    </citation>
    <scope>NUCLEOTIDE SEQUENCE [LARGE SCALE GENOMIC DNA]</scope>
    <source>
        <strain evidence="7 8">SORGH_AS_0335</strain>
    </source>
</reference>
<dbReference type="SMART" id="SM00528">
    <property type="entry name" value="HNS"/>
    <property type="match status" value="1"/>
</dbReference>
<dbReference type="Gene3D" id="4.10.430.30">
    <property type="match status" value="1"/>
</dbReference>
<evidence type="ECO:0000313" key="7">
    <source>
        <dbReference type="EMBL" id="MDR6212475.1"/>
    </source>
</evidence>
<dbReference type="RefSeq" id="WP_309825426.1">
    <property type="nucleotide sequence ID" value="NZ_JAVIZX010000001.1"/>
</dbReference>
<keyword evidence="3" id="KW-0963">Cytoplasm</keyword>
<evidence type="ECO:0000256" key="2">
    <source>
        <dbReference type="ARBA" id="ARBA00010610"/>
    </source>
</evidence>
<feature type="region of interest" description="Disordered" evidence="5">
    <location>
        <begin position="108"/>
        <end position="133"/>
    </location>
</feature>
<dbReference type="InterPro" id="IPR027444">
    <property type="entry name" value="H-NS_C_dom"/>
</dbReference>
<feature type="domain" description="DNA-binding protein H-NS-like C-terminal" evidence="6">
    <location>
        <begin position="66"/>
        <end position="106"/>
    </location>
</feature>
<dbReference type="SUPFAM" id="SSF81273">
    <property type="entry name" value="H-NS histone-like proteins"/>
    <property type="match status" value="1"/>
</dbReference>
<feature type="compositionally biased region" description="Polar residues" evidence="5">
    <location>
        <begin position="109"/>
        <end position="118"/>
    </location>
</feature>
<comment type="subcellular location">
    <subcellularLocation>
        <location evidence="1">Cytoplasm</location>
        <location evidence="1">Nucleoid</location>
    </subcellularLocation>
</comment>
<feature type="region of interest" description="Disordered" evidence="5">
    <location>
        <begin position="152"/>
        <end position="223"/>
    </location>
</feature>
<feature type="region of interest" description="Disordered" evidence="5">
    <location>
        <begin position="50"/>
        <end position="83"/>
    </location>
</feature>
<proteinExistence type="inferred from homology"/>
<evidence type="ECO:0000256" key="5">
    <source>
        <dbReference type="SAM" id="MobiDB-lite"/>
    </source>
</evidence>
<feature type="compositionally biased region" description="Low complexity" evidence="5">
    <location>
        <begin position="152"/>
        <end position="195"/>
    </location>
</feature>
<accession>A0ABU1I5I1</accession>